<keyword evidence="1" id="KW-1133">Transmembrane helix</keyword>
<feature type="transmembrane region" description="Helical" evidence="1">
    <location>
        <begin position="68"/>
        <end position="87"/>
    </location>
</feature>
<dbReference type="RefSeq" id="WP_028977189.1">
    <property type="nucleotide sequence ID" value="NZ_CP025688.1"/>
</dbReference>
<keyword evidence="1" id="KW-0472">Membrane</keyword>
<feature type="domain" description="GGDEF" evidence="2">
    <location>
        <begin position="256"/>
        <end position="390"/>
    </location>
</feature>
<dbReference type="PANTHER" id="PTHR45138">
    <property type="entry name" value="REGULATORY COMPONENTS OF SENSORY TRANSDUCTION SYSTEM"/>
    <property type="match status" value="1"/>
</dbReference>
<organism evidence="3 4">
    <name type="scientific">Sporolactobacillus terrae</name>
    <dbReference type="NCBI Taxonomy" id="269673"/>
    <lineage>
        <taxon>Bacteria</taxon>
        <taxon>Bacillati</taxon>
        <taxon>Bacillota</taxon>
        <taxon>Bacilli</taxon>
        <taxon>Bacillales</taxon>
        <taxon>Sporolactobacillaceae</taxon>
        <taxon>Sporolactobacillus</taxon>
    </lineage>
</organism>
<dbReference type="PROSITE" id="PS50887">
    <property type="entry name" value="GGDEF"/>
    <property type="match status" value="1"/>
</dbReference>
<feature type="transmembrane region" description="Helical" evidence="1">
    <location>
        <begin position="99"/>
        <end position="117"/>
    </location>
</feature>
<dbReference type="InterPro" id="IPR000160">
    <property type="entry name" value="GGDEF_dom"/>
</dbReference>
<dbReference type="SMART" id="SM00267">
    <property type="entry name" value="GGDEF"/>
    <property type="match status" value="1"/>
</dbReference>
<dbReference type="InterPro" id="IPR043128">
    <property type="entry name" value="Rev_trsase/Diguanyl_cyclase"/>
</dbReference>
<dbReference type="NCBIfam" id="TIGR00254">
    <property type="entry name" value="GGDEF"/>
    <property type="match status" value="1"/>
</dbReference>
<keyword evidence="1" id="KW-0812">Transmembrane</keyword>
<dbReference type="SUPFAM" id="SSF55073">
    <property type="entry name" value="Nucleotide cyclase"/>
    <property type="match status" value="1"/>
</dbReference>
<dbReference type="Proteomes" id="UP000285882">
    <property type="component" value="Chromosome"/>
</dbReference>
<feature type="transmembrane region" description="Helical" evidence="1">
    <location>
        <begin position="157"/>
        <end position="181"/>
    </location>
</feature>
<feature type="transmembrane region" description="Helical" evidence="1">
    <location>
        <begin position="42"/>
        <end position="62"/>
    </location>
</feature>
<dbReference type="InterPro" id="IPR050469">
    <property type="entry name" value="Diguanylate_Cyclase"/>
</dbReference>
<dbReference type="Pfam" id="PF00990">
    <property type="entry name" value="GGDEF"/>
    <property type="match status" value="1"/>
</dbReference>
<reference evidence="3 4" key="1">
    <citation type="submission" date="2018-01" db="EMBL/GenBank/DDBJ databases">
        <title>Complete genome sequencing of Sporolactobacillus terrae DLG3.</title>
        <authorList>
            <person name="Nam Y.-D."/>
            <person name="Kang J."/>
            <person name="Chung W.-H."/>
        </authorList>
    </citation>
    <scope>NUCLEOTIDE SEQUENCE [LARGE SCALE GENOMIC DNA]</scope>
    <source>
        <strain evidence="3 4">DLG3</strain>
    </source>
</reference>
<evidence type="ECO:0000313" key="4">
    <source>
        <dbReference type="Proteomes" id="UP000285882"/>
    </source>
</evidence>
<sequence>MNLLLNLKFYLGFIIAGNAVVALMIGAYLLRHRYEETLRTFFQGRCLQTAAWIIVFFNGGALDRVTAAFGNSLLFAGCAMEACALLQLTRTYTLRLRHYYQWMTAASIVSFHLILFTRNDLNLRVAFAATCLGVLLLLPVFRMLLGAGNSLLMRLIGFLYLVIMVSHFVRSVSIMLLHHTIDHSLFSGSLVTSLAYLTLNLSLILGGTGFVLLLKEVTDEKLLNLANHDDLTGALNRRAFFERTQSAIYRYARKQQPISLLLFDVDRFKSINDTFGHDVGDRVLRSLSRHILGRLNEHHLFARFGGDEFAILMPGYDEQQSEQESERIRVEIAASTIHLPDQSLMYTISIGLVTLIPDAYTDSERLYISCDNALYRAKRNGKNRACRGQYLKEL</sequence>
<evidence type="ECO:0000259" key="2">
    <source>
        <dbReference type="PROSITE" id="PS50887"/>
    </source>
</evidence>
<feature type="transmembrane region" description="Helical" evidence="1">
    <location>
        <begin position="193"/>
        <end position="214"/>
    </location>
</feature>
<proteinExistence type="predicted"/>
<dbReference type="PANTHER" id="PTHR45138:SF9">
    <property type="entry name" value="DIGUANYLATE CYCLASE DGCM-RELATED"/>
    <property type="match status" value="1"/>
</dbReference>
<evidence type="ECO:0000313" key="3">
    <source>
        <dbReference type="EMBL" id="QAA23281.1"/>
    </source>
</evidence>
<feature type="transmembrane region" description="Helical" evidence="1">
    <location>
        <begin position="12"/>
        <end position="30"/>
    </location>
</feature>
<accession>A0ABX5Q9F0</accession>
<gene>
    <name evidence="3" type="ORF">C0674_12075</name>
</gene>
<dbReference type="InterPro" id="IPR029787">
    <property type="entry name" value="Nucleotide_cyclase"/>
</dbReference>
<dbReference type="CDD" id="cd01949">
    <property type="entry name" value="GGDEF"/>
    <property type="match status" value="1"/>
</dbReference>
<keyword evidence="4" id="KW-1185">Reference proteome</keyword>
<protein>
    <submittedName>
        <fullName evidence="3">GGDEF domain-containing protein</fullName>
    </submittedName>
</protein>
<dbReference type="EMBL" id="CP025688">
    <property type="protein sequence ID" value="QAA23281.1"/>
    <property type="molecule type" value="Genomic_DNA"/>
</dbReference>
<feature type="transmembrane region" description="Helical" evidence="1">
    <location>
        <begin position="123"/>
        <end position="145"/>
    </location>
</feature>
<dbReference type="Gene3D" id="3.30.70.270">
    <property type="match status" value="1"/>
</dbReference>
<name>A0ABX5Q9F0_9BACL</name>
<evidence type="ECO:0000256" key="1">
    <source>
        <dbReference type="SAM" id="Phobius"/>
    </source>
</evidence>